<name>A0A3S4YI31_9MICC</name>
<evidence type="ECO:0000256" key="3">
    <source>
        <dbReference type="ARBA" id="ARBA00023235"/>
    </source>
</evidence>
<dbReference type="AlphaFoldDB" id="A0A3S4YI31"/>
<keyword evidence="2 4" id="KW-0819">tRNA processing</keyword>
<dbReference type="PANTHER" id="PTHR11142:SF0">
    <property type="entry name" value="TRNA PSEUDOURIDINE SYNTHASE-LIKE 1"/>
    <property type="match status" value="1"/>
</dbReference>
<sequence>MSDQLQEPGPQASQINLDSQPSSGDGDVLGTQRVRIDCAYDGTWFSGWARQPNLVTVQGVLEDALELVLRTHHRVTVAGRTDAGVHAQAQTIHLDIATETWQKLTGRDGLADPAESLKRKVSGALKRTLAQAEHTLGIPERMRGLLQGSLVLHQVQPVPQDFDARFSATGRRYTYRILDGQGSSPDPLHRAYAWCIPESLDLEDLNKAAHELTGLHDFLSFCKPREGATTIRELRRIYLTRHDDGVIEATVEADAFCHHMVRSLIGALVLYGTGKRTQAWLRERLENPQRDASLIMAPPHGLALAHIDYPAPEEYGLQARVTRAMRQSNIFNGESAPFKGFGVD</sequence>
<proteinExistence type="inferred from homology"/>
<dbReference type="InterPro" id="IPR001406">
    <property type="entry name" value="PsdUridine_synth_TruA"/>
</dbReference>
<evidence type="ECO:0000313" key="9">
    <source>
        <dbReference type="Proteomes" id="UP000270988"/>
    </source>
</evidence>
<dbReference type="Gene3D" id="3.30.70.580">
    <property type="entry name" value="Pseudouridine synthase I, catalytic domain, N-terminal subdomain"/>
    <property type="match status" value="1"/>
</dbReference>
<comment type="function">
    <text evidence="4">Formation of pseudouridine at positions 38, 39 and 40 in the anticodon stem and loop of transfer RNAs.</text>
</comment>
<evidence type="ECO:0000256" key="6">
    <source>
        <dbReference type="SAM" id="MobiDB-lite"/>
    </source>
</evidence>
<dbReference type="GO" id="GO:0003723">
    <property type="term" value="F:RNA binding"/>
    <property type="evidence" value="ECO:0007669"/>
    <property type="project" value="InterPro"/>
</dbReference>
<evidence type="ECO:0000259" key="7">
    <source>
        <dbReference type="Pfam" id="PF01416"/>
    </source>
</evidence>
<dbReference type="STRING" id="762948.HMPREF0733_10272"/>
<dbReference type="InterPro" id="IPR020103">
    <property type="entry name" value="PsdUridine_synth_cat_dom_sf"/>
</dbReference>
<dbReference type="Gene3D" id="3.30.70.660">
    <property type="entry name" value="Pseudouridine synthase I, catalytic domain, C-terminal subdomain"/>
    <property type="match status" value="1"/>
</dbReference>
<dbReference type="EMBL" id="LR134521">
    <property type="protein sequence ID" value="VEJ30030.1"/>
    <property type="molecule type" value="Genomic_DNA"/>
</dbReference>
<evidence type="ECO:0000256" key="1">
    <source>
        <dbReference type="ARBA" id="ARBA00009375"/>
    </source>
</evidence>
<feature type="domain" description="Pseudouridine synthase I TruA alpha/beta" evidence="7">
    <location>
        <begin position="208"/>
        <end position="310"/>
    </location>
</feature>
<dbReference type="EC" id="5.4.99.12" evidence="4"/>
<dbReference type="GO" id="GO:0160147">
    <property type="term" value="F:tRNA pseudouridine(38-40) synthase activity"/>
    <property type="evidence" value="ECO:0007669"/>
    <property type="project" value="UniProtKB-EC"/>
</dbReference>
<comment type="catalytic activity">
    <reaction evidence="4 5">
        <text>uridine(38/39/40) in tRNA = pseudouridine(38/39/40) in tRNA</text>
        <dbReference type="Rhea" id="RHEA:22376"/>
        <dbReference type="Rhea" id="RHEA-COMP:10085"/>
        <dbReference type="Rhea" id="RHEA-COMP:10087"/>
        <dbReference type="ChEBI" id="CHEBI:65314"/>
        <dbReference type="ChEBI" id="CHEBI:65315"/>
        <dbReference type="EC" id="5.4.99.12"/>
    </reaction>
</comment>
<dbReference type="NCBIfam" id="TIGR00071">
    <property type="entry name" value="hisT_truA"/>
    <property type="match status" value="1"/>
</dbReference>
<evidence type="ECO:0000256" key="2">
    <source>
        <dbReference type="ARBA" id="ARBA00022694"/>
    </source>
</evidence>
<feature type="region of interest" description="Disordered" evidence="6">
    <location>
        <begin position="1"/>
        <end position="28"/>
    </location>
</feature>
<accession>A0A3S4YI31</accession>
<evidence type="ECO:0000313" key="8">
    <source>
        <dbReference type="EMBL" id="VEJ30030.1"/>
    </source>
</evidence>
<dbReference type="InterPro" id="IPR020094">
    <property type="entry name" value="TruA/RsuA/RluB/E/F_N"/>
</dbReference>
<feature type="binding site" evidence="4">
    <location>
        <position position="173"/>
    </location>
    <ligand>
        <name>substrate</name>
    </ligand>
</feature>
<feature type="compositionally biased region" description="Polar residues" evidence="6">
    <location>
        <begin position="1"/>
        <end position="23"/>
    </location>
</feature>
<dbReference type="SUPFAM" id="SSF55120">
    <property type="entry name" value="Pseudouridine synthase"/>
    <property type="match status" value="1"/>
</dbReference>
<organism evidence="8 9">
    <name type="scientific">Rothia dentocariosa</name>
    <dbReference type="NCBI Taxonomy" id="2047"/>
    <lineage>
        <taxon>Bacteria</taxon>
        <taxon>Bacillati</taxon>
        <taxon>Actinomycetota</taxon>
        <taxon>Actinomycetes</taxon>
        <taxon>Micrococcales</taxon>
        <taxon>Micrococcaceae</taxon>
        <taxon>Rothia</taxon>
    </lineage>
</organism>
<dbReference type="Proteomes" id="UP000270988">
    <property type="component" value="Chromosome"/>
</dbReference>
<dbReference type="PANTHER" id="PTHR11142">
    <property type="entry name" value="PSEUDOURIDYLATE SYNTHASE"/>
    <property type="match status" value="1"/>
</dbReference>
<comment type="similarity">
    <text evidence="1 4 5">Belongs to the tRNA pseudouridine synthase TruA family.</text>
</comment>
<dbReference type="GO" id="GO:0031119">
    <property type="term" value="P:tRNA pseudouridine synthesis"/>
    <property type="evidence" value="ECO:0007669"/>
    <property type="project" value="UniProtKB-UniRule"/>
</dbReference>
<dbReference type="HAMAP" id="MF_00171">
    <property type="entry name" value="TruA"/>
    <property type="match status" value="1"/>
</dbReference>
<protein>
    <recommendedName>
        <fullName evidence="4">tRNA pseudouridine synthase A</fullName>
        <ecNumber evidence="4">5.4.99.12</ecNumber>
    </recommendedName>
    <alternativeName>
        <fullName evidence="4">tRNA pseudouridine(38-40) synthase</fullName>
    </alternativeName>
    <alternativeName>
        <fullName evidence="4">tRNA pseudouridylate synthase I</fullName>
    </alternativeName>
    <alternativeName>
        <fullName evidence="4">tRNA-uridine isomerase I</fullName>
    </alternativeName>
</protein>
<dbReference type="InterPro" id="IPR020095">
    <property type="entry name" value="PsdUridine_synth_TruA_C"/>
</dbReference>
<reference evidence="8 9" key="1">
    <citation type="submission" date="2018-12" db="EMBL/GenBank/DDBJ databases">
        <authorList>
            <consortium name="Pathogen Informatics"/>
        </authorList>
    </citation>
    <scope>NUCLEOTIDE SEQUENCE [LARGE SCALE GENOMIC DNA]</scope>
    <source>
        <strain evidence="8 9">NCTC10918</strain>
    </source>
</reference>
<comment type="subunit">
    <text evidence="4">Homodimer.</text>
</comment>
<keyword evidence="3 4" id="KW-0413">Isomerase</keyword>
<dbReference type="InterPro" id="IPR020097">
    <property type="entry name" value="PsdUridine_synth_TruA_a/b_dom"/>
</dbReference>
<comment type="caution">
    <text evidence="4">Lacks conserved residue(s) required for the propagation of feature annotation.</text>
</comment>
<dbReference type="Pfam" id="PF01416">
    <property type="entry name" value="PseudoU_synth_1"/>
    <property type="match status" value="1"/>
</dbReference>
<evidence type="ECO:0000256" key="4">
    <source>
        <dbReference type="HAMAP-Rule" id="MF_00171"/>
    </source>
</evidence>
<dbReference type="CDD" id="cd02570">
    <property type="entry name" value="PseudoU_synth_EcTruA"/>
    <property type="match status" value="1"/>
</dbReference>
<evidence type="ECO:0000256" key="5">
    <source>
        <dbReference type="RuleBase" id="RU003792"/>
    </source>
</evidence>
<gene>
    <name evidence="4 8" type="primary">truA</name>
    <name evidence="8" type="ORF">NCTC10918_01302</name>
</gene>
<feature type="active site" description="Nucleophile" evidence="4">
    <location>
        <position position="82"/>
    </location>
</feature>